<protein>
    <submittedName>
        <fullName evidence="1">Uncharacterized protein</fullName>
    </submittedName>
</protein>
<organism evidence="1 2">
    <name type="scientific">Paenibacillus roseus</name>
    <dbReference type="NCBI Taxonomy" id="2798579"/>
    <lineage>
        <taxon>Bacteria</taxon>
        <taxon>Bacillati</taxon>
        <taxon>Bacillota</taxon>
        <taxon>Bacilli</taxon>
        <taxon>Bacillales</taxon>
        <taxon>Paenibacillaceae</taxon>
        <taxon>Paenibacillus</taxon>
    </lineage>
</organism>
<accession>A0A934JC76</accession>
<dbReference type="RefSeq" id="WP_199021747.1">
    <property type="nucleotide sequence ID" value="NZ_JAELUP010000117.1"/>
</dbReference>
<keyword evidence="2" id="KW-1185">Reference proteome</keyword>
<sequence length="107" mass="11980">MDEWLIGAAVRLGVSQIVLDTEFYMIDLPDLLRYKAAETAEQRLMALQIATMSQCVDKDAYGRFVDQLRADLIHDDGAEPAEQADRLDRNALEKLRGKIGNRTRGGA</sequence>
<name>A0A934JC76_9BACL</name>
<dbReference type="AlphaFoldDB" id="A0A934JC76"/>
<dbReference type="Proteomes" id="UP000640274">
    <property type="component" value="Unassembled WGS sequence"/>
</dbReference>
<comment type="caution">
    <text evidence="1">The sequence shown here is derived from an EMBL/GenBank/DDBJ whole genome shotgun (WGS) entry which is preliminary data.</text>
</comment>
<evidence type="ECO:0000313" key="1">
    <source>
        <dbReference type="EMBL" id="MBJ6364145.1"/>
    </source>
</evidence>
<reference evidence="1" key="1">
    <citation type="submission" date="2020-12" db="EMBL/GenBank/DDBJ databases">
        <authorList>
            <person name="Huq M.A."/>
        </authorList>
    </citation>
    <scope>NUCLEOTIDE SEQUENCE</scope>
    <source>
        <strain evidence="1">MAHUQ-46</strain>
    </source>
</reference>
<proteinExistence type="predicted"/>
<dbReference type="EMBL" id="JAELUP010000117">
    <property type="protein sequence ID" value="MBJ6364145.1"/>
    <property type="molecule type" value="Genomic_DNA"/>
</dbReference>
<gene>
    <name evidence="1" type="ORF">JFN88_23295</name>
</gene>
<evidence type="ECO:0000313" key="2">
    <source>
        <dbReference type="Proteomes" id="UP000640274"/>
    </source>
</evidence>